<dbReference type="AlphaFoldDB" id="Q734S1"/>
<accession>Q734S1</accession>
<dbReference type="HOGENOM" id="CLU_2505670_0_0_9"/>
<organism evidence="1 2">
    <name type="scientific">Bacillus cereus (strain ATCC 10987 / NRS 248)</name>
    <dbReference type="NCBI Taxonomy" id="222523"/>
    <lineage>
        <taxon>Bacteria</taxon>
        <taxon>Bacillati</taxon>
        <taxon>Bacillota</taxon>
        <taxon>Bacilli</taxon>
        <taxon>Bacillales</taxon>
        <taxon>Bacillaceae</taxon>
        <taxon>Bacillus</taxon>
        <taxon>Bacillus cereus group</taxon>
    </lineage>
</organism>
<evidence type="ECO:0000313" key="1">
    <source>
        <dbReference type="EMBL" id="AAS42241.1"/>
    </source>
</evidence>
<dbReference type="Proteomes" id="UP000002527">
    <property type="component" value="Chromosome"/>
</dbReference>
<evidence type="ECO:0000313" key="2">
    <source>
        <dbReference type="Proteomes" id="UP000002527"/>
    </source>
</evidence>
<proteinExistence type="predicted"/>
<reference evidence="1 2" key="1">
    <citation type="journal article" date="2004" name="Nucleic Acids Res.">
        <title>The genome sequence of Bacillus cereus ATCC 10987 reveals metabolic adaptations and a large plasmid related to Bacillus anthracis pXO1.</title>
        <authorList>
            <person name="Rasko D.A."/>
            <person name="Ravel J."/>
            <person name="Okstad O.A."/>
            <person name="Helgason E."/>
            <person name="Cer R.Z."/>
            <person name="Jiang L."/>
            <person name="Shores K.A."/>
            <person name="Fouts D.E."/>
            <person name="Tourasse N.J."/>
            <person name="Angiuoli S.V."/>
            <person name="Kolonay J."/>
            <person name="Nelson W.C."/>
            <person name="Kolsto A.-B."/>
            <person name="Fraser C.M."/>
            <person name="Read T.D."/>
        </authorList>
    </citation>
    <scope>NUCLEOTIDE SEQUENCE [LARGE SCALE GENOMIC DNA]</scope>
    <source>
        <strain evidence="2">ATCC 10987 / NRS 248</strain>
    </source>
</reference>
<dbReference type="EMBL" id="AE017194">
    <property type="protein sequence ID" value="AAS42241.1"/>
    <property type="molecule type" value="Genomic_DNA"/>
</dbReference>
<sequence>MYLPYVDSRIQQTRNKIRQLDAMVLYFLERIYLPSYPYKINPKTKSTIMKGMLSFTSTSCLMLTHINNHYECFLAGGSKIALPSN</sequence>
<gene>
    <name evidence="1" type="ordered locus">BCE_3333</name>
</gene>
<name>Q734S1_BACC1</name>
<protein>
    <submittedName>
        <fullName evidence="1">Probable glycoprotein, putative</fullName>
    </submittedName>
</protein>
<dbReference type="KEGG" id="bca:BCE_3333"/>